<dbReference type="NCBIfam" id="TIGR04183">
    <property type="entry name" value="Por_Secre_tail"/>
    <property type="match status" value="1"/>
</dbReference>
<dbReference type="AlphaFoldDB" id="A0A644XXW3"/>
<proteinExistence type="predicted"/>
<comment type="caution">
    <text evidence="2">The sequence shown here is derived from an EMBL/GenBank/DDBJ whole genome shotgun (WGS) entry which is preliminary data.</text>
</comment>
<feature type="domain" description="Secretion system C-terminal sorting" evidence="1">
    <location>
        <begin position="105"/>
        <end position="165"/>
    </location>
</feature>
<organism evidence="2">
    <name type="scientific">bioreactor metagenome</name>
    <dbReference type="NCBI Taxonomy" id="1076179"/>
    <lineage>
        <taxon>unclassified sequences</taxon>
        <taxon>metagenomes</taxon>
        <taxon>ecological metagenomes</taxon>
    </lineage>
</organism>
<reference evidence="2" key="1">
    <citation type="submission" date="2019-08" db="EMBL/GenBank/DDBJ databases">
        <authorList>
            <person name="Kucharzyk K."/>
            <person name="Murdoch R.W."/>
            <person name="Higgins S."/>
            <person name="Loffler F."/>
        </authorList>
    </citation>
    <scope>NUCLEOTIDE SEQUENCE</scope>
</reference>
<dbReference type="InterPro" id="IPR026444">
    <property type="entry name" value="Secre_tail"/>
</dbReference>
<evidence type="ECO:0000259" key="1">
    <source>
        <dbReference type="Pfam" id="PF18962"/>
    </source>
</evidence>
<name>A0A644XXW3_9ZZZZ</name>
<dbReference type="Pfam" id="PF18962">
    <property type="entry name" value="Por_Secre_tail"/>
    <property type="match status" value="1"/>
</dbReference>
<dbReference type="EMBL" id="VSSQ01003426">
    <property type="protein sequence ID" value="MPM20628.1"/>
    <property type="molecule type" value="Genomic_DNA"/>
</dbReference>
<gene>
    <name evidence="2" type="ORF">SDC9_67063</name>
</gene>
<protein>
    <recommendedName>
        <fullName evidence="1">Secretion system C-terminal sorting domain-containing protein</fullName>
    </recommendedName>
</protein>
<accession>A0A644XXW3</accession>
<evidence type="ECO:0000313" key="2">
    <source>
        <dbReference type="EMBL" id="MPM20628.1"/>
    </source>
</evidence>
<sequence>MIKPNDTTSLARIEPPAAVDLNYPVNIDFGSTATPSPWLLNASNNTTTMASFSNILPADDGTVTVKMGAGANNNNEYKFFYINSMTIVPSAASGLKKINDAVFNVYPNPVTNRVVIESKQTFDKIEVFDVSGKVILKENCPAAFRKELDLSNLKNGYYIIKIQDQCCSLVKR</sequence>